<dbReference type="OrthoDB" id="3524154at2759"/>
<keyword evidence="4" id="KW-1185">Reference proteome</keyword>
<dbReference type="AlphaFoldDB" id="A0A2J6PL28"/>
<feature type="compositionally biased region" description="Low complexity" evidence="1">
    <location>
        <begin position="355"/>
        <end position="365"/>
    </location>
</feature>
<reference evidence="3 4" key="1">
    <citation type="submission" date="2016-05" db="EMBL/GenBank/DDBJ databases">
        <title>A degradative enzymes factory behind the ericoid mycorrhizal symbiosis.</title>
        <authorList>
            <consortium name="DOE Joint Genome Institute"/>
            <person name="Martino E."/>
            <person name="Morin E."/>
            <person name="Grelet G."/>
            <person name="Kuo A."/>
            <person name="Kohler A."/>
            <person name="Daghino S."/>
            <person name="Barry K."/>
            <person name="Choi C."/>
            <person name="Cichocki N."/>
            <person name="Clum A."/>
            <person name="Copeland A."/>
            <person name="Hainaut M."/>
            <person name="Haridas S."/>
            <person name="Labutti K."/>
            <person name="Lindquist E."/>
            <person name="Lipzen A."/>
            <person name="Khouja H.-R."/>
            <person name="Murat C."/>
            <person name="Ohm R."/>
            <person name="Olson A."/>
            <person name="Spatafora J."/>
            <person name="Veneault-Fourrey C."/>
            <person name="Henrissat B."/>
            <person name="Grigoriev I."/>
            <person name="Martin F."/>
            <person name="Perotto S."/>
        </authorList>
    </citation>
    <scope>NUCLEOTIDE SEQUENCE [LARGE SCALE GENOMIC DNA]</scope>
    <source>
        <strain evidence="3 4">UAMH 7357</strain>
    </source>
</reference>
<name>A0A2J6PL28_9HELO</name>
<evidence type="ECO:0000313" key="4">
    <source>
        <dbReference type="Proteomes" id="UP000235672"/>
    </source>
</evidence>
<feature type="compositionally biased region" description="Polar residues" evidence="1">
    <location>
        <begin position="294"/>
        <end position="304"/>
    </location>
</feature>
<dbReference type="EMBL" id="KZ613519">
    <property type="protein sequence ID" value="PMD14752.1"/>
    <property type="molecule type" value="Genomic_DNA"/>
</dbReference>
<evidence type="ECO:0000256" key="1">
    <source>
        <dbReference type="SAM" id="MobiDB-lite"/>
    </source>
</evidence>
<feature type="domain" description="SAM" evidence="2">
    <location>
        <begin position="222"/>
        <end position="271"/>
    </location>
</feature>
<feature type="region of interest" description="Disordered" evidence="1">
    <location>
        <begin position="340"/>
        <end position="365"/>
    </location>
</feature>
<dbReference type="InterPro" id="IPR001660">
    <property type="entry name" value="SAM"/>
</dbReference>
<dbReference type="Pfam" id="PF00536">
    <property type="entry name" value="SAM_1"/>
    <property type="match status" value="1"/>
</dbReference>
<dbReference type="STRING" id="1745343.A0A2J6PL28"/>
<dbReference type="PANTHER" id="PTHR35392:SF1">
    <property type="entry name" value="ZN(II)2CYS6 TRANSCRIPTION FACTOR (EUROFUNG)"/>
    <property type="match status" value="1"/>
</dbReference>
<dbReference type="Proteomes" id="UP000235672">
    <property type="component" value="Unassembled WGS sequence"/>
</dbReference>
<feature type="region of interest" description="Disordered" evidence="1">
    <location>
        <begin position="288"/>
        <end position="318"/>
    </location>
</feature>
<feature type="compositionally biased region" description="Polar residues" evidence="1">
    <location>
        <begin position="342"/>
        <end position="351"/>
    </location>
</feature>
<evidence type="ECO:0000313" key="3">
    <source>
        <dbReference type="EMBL" id="PMD14752.1"/>
    </source>
</evidence>
<protein>
    <recommendedName>
        <fullName evidence="2">SAM domain-containing protein</fullName>
    </recommendedName>
</protein>
<dbReference type="PANTHER" id="PTHR35392">
    <property type="entry name" value="ZN(II)2CYS6 TRANSCRIPTION FACTOR (EUROFUNG)-RELATED-RELATED"/>
    <property type="match status" value="1"/>
</dbReference>
<evidence type="ECO:0000259" key="2">
    <source>
        <dbReference type="Pfam" id="PF00536"/>
    </source>
</evidence>
<dbReference type="Gene3D" id="1.10.150.50">
    <property type="entry name" value="Transcription Factor, Ets-1"/>
    <property type="match status" value="1"/>
</dbReference>
<accession>A0A2J6PL28</accession>
<gene>
    <name evidence="3" type="ORF">NA56DRAFT_650729</name>
</gene>
<dbReference type="SUPFAM" id="SSF47769">
    <property type="entry name" value="SAM/Pointed domain"/>
    <property type="match status" value="1"/>
</dbReference>
<dbReference type="InterPro" id="IPR013761">
    <property type="entry name" value="SAM/pointed_sf"/>
</dbReference>
<organism evidence="3 4">
    <name type="scientific">Hyaloscypha hepaticicola</name>
    <dbReference type="NCBI Taxonomy" id="2082293"/>
    <lineage>
        <taxon>Eukaryota</taxon>
        <taxon>Fungi</taxon>
        <taxon>Dikarya</taxon>
        <taxon>Ascomycota</taxon>
        <taxon>Pezizomycotina</taxon>
        <taxon>Leotiomycetes</taxon>
        <taxon>Helotiales</taxon>
        <taxon>Hyaloscyphaceae</taxon>
        <taxon>Hyaloscypha</taxon>
    </lineage>
</organism>
<dbReference type="InterPro" id="IPR052973">
    <property type="entry name" value="Fungal_sec-metab_reg_TF"/>
</dbReference>
<proteinExistence type="predicted"/>
<sequence length="890" mass="99419">MDASAGAIYHQLVVFQNDPSQLELIFNDPSPENQLYIQTLVRGLGLEFEYSTITNSTRISRRSQILAQPAQDEFREFLDFEQAWPSDGELPDAYGFPPPAEVNWNELFSSQDEMDCDSLQQDGPMFASKSAFPELDLAPNSFDENQQYVAVASHDLHPDHSNAISITASQQEQQSLVAFDLDFHLRKTQDETELERFDNFQTPQSTIPSPITGAQSYIEAILSSLGISQYLHRFLEQGFDTWEAISGITENDFDTLGVKLGHRRKLQQFIANQKLAAEVHVGYSSVRLSDEKSTGTSQNDTELGQNLPPAGPILGTNFRMPKKLEGLNQTESAEITIMSAANEGQSSGSRRNASKSESLSSCASSTGRSRISKAFSRKGSTREETYPGYQVWDSRSANSASSSIDSVSSTGRRGLLSNASRAMTNAVKAAKACWRCKFIRKPCDLELPCKSCPKGKIKGRDNSAWLQLGCKRGDLKDEMPKIKLCQQIAIDKDAVEVVQQVNEGSRRAIQRRQEALTEALTGNISLLCFDFELELFVQSLEPFHTNCKQKSVAENSTLQVLLPLHECLFFIAWECHHCPKSRSILGARHTMLEQLVVLRSAANYQAIYEDDKLIALSLICLRTCLEALGVTPAGVQSSSHRACDPEQCKVECIRNLESCLEMYLNELSRVFFKQSNLRSKSWWLSAFYSFCIHSIVRRGLIILVNIRHEYSIVMSSLSVVKNYLIIALRFFVATSGIYDPLTKSTNLPESITSETKLSLETDSDKHFKAAREAVKQETWTATGISGSMQYLQNLFQDHGQCLLSMQTNSASSEKDKSGLLECSKPCARPMRLRSVEQYEKLKKNRRALVDVPAPTSPKLRLGLRLGIGASATNYSLSFEESKTYSRTESM</sequence>